<sequence>MSEVVELIVPNSAEYHLRNPALNLTGDERERVVRFSGTYECEHAVFWTDNPRVMVLPVGWNEQWYADIHRELGLAPAPVVSPAMRTGLLVEDLLKDGDAQGELRGHLSGYDTVRLLIVGPTPETYLLAAMLRGWGLTVELDHLPEDDYWASLYLDSKVSALDLARQLPDIRVAQGMVVGNWVELRGALRSMTAQHGKVIARTLFGVAGDGSAVVSDTPGSVEEFLDNAARDSFFAFPILIQEFVAHADGIGCPAADILIGEDGVEDVVLCTLTVEHGYSFRSVDVGEGALPAVWGERLTRTAHELGAAAHKLGYRGWMCCDCVAGADDQLYVTEINARRSGSLHAGGLLRMWGAEKELTLSAHFMMPVADGTTYEEHIRPVFQRLWKSGVRAYPTSVRALPWPDPIIAVIAAAPTAAEAHKIVADIRQGIHELAGPPSAEHPLAAESADPVELPVASGA</sequence>
<protein>
    <recommendedName>
        <fullName evidence="3">ATP-grasp domain-containing protein</fullName>
    </recommendedName>
</protein>
<evidence type="ECO:0000256" key="2">
    <source>
        <dbReference type="SAM" id="MobiDB-lite"/>
    </source>
</evidence>
<name>A0ABU7PB20_9ACTN</name>
<keyword evidence="1" id="KW-0547">Nucleotide-binding</keyword>
<feature type="region of interest" description="Disordered" evidence="2">
    <location>
        <begin position="434"/>
        <end position="459"/>
    </location>
</feature>
<reference evidence="4 5" key="1">
    <citation type="submission" date="2023-12" db="EMBL/GenBank/DDBJ databases">
        <title>Streptomyces sp. V4-01.</title>
        <authorList>
            <person name="Somphong A."/>
            <person name="Phongsopitanun W."/>
        </authorList>
    </citation>
    <scope>NUCLEOTIDE SEQUENCE [LARGE SCALE GENOMIC DNA]</scope>
    <source>
        <strain evidence="4 5">V4-01</strain>
    </source>
</reference>
<feature type="domain" description="ATP-grasp" evidence="3">
    <location>
        <begin position="162"/>
        <end position="369"/>
    </location>
</feature>
<evidence type="ECO:0000313" key="4">
    <source>
        <dbReference type="EMBL" id="MEE4542457.1"/>
    </source>
</evidence>
<dbReference type="Gene3D" id="3.30.470.20">
    <property type="entry name" value="ATP-grasp fold, B domain"/>
    <property type="match status" value="1"/>
</dbReference>
<keyword evidence="5" id="KW-1185">Reference proteome</keyword>
<dbReference type="Proteomes" id="UP001344658">
    <property type="component" value="Unassembled WGS sequence"/>
</dbReference>
<comment type="caution">
    <text evidence="4">The sequence shown here is derived from an EMBL/GenBank/DDBJ whole genome shotgun (WGS) entry which is preliminary data.</text>
</comment>
<dbReference type="InterPro" id="IPR011761">
    <property type="entry name" value="ATP-grasp"/>
</dbReference>
<dbReference type="RefSeq" id="WP_330794386.1">
    <property type="nucleotide sequence ID" value="NZ_JAZEWV010000006.1"/>
</dbReference>
<gene>
    <name evidence="4" type="ORF">V2S66_10840</name>
</gene>
<evidence type="ECO:0000259" key="3">
    <source>
        <dbReference type="PROSITE" id="PS50975"/>
    </source>
</evidence>
<accession>A0ABU7PB20</accession>
<evidence type="ECO:0000313" key="5">
    <source>
        <dbReference type="Proteomes" id="UP001344658"/>
    </source>
</evidence>
<dbReference type="SUPFAM" id="SSF56059">
    <property type="entry name" value="Glutathione synthetase ATP-binding domain-like"/>
    <property type="match status" value="1"/>
</dbReference>
<keyword evidence="1" id="KW-0067">ATP-binding</keyword>
<evidence type="ECO:0000256" key="1">
    <source>
        <dbReference type="PROSITE-ProRule" id="PRU00409"/>
    </source>
</evidence>
<proteinExistence type="predicted"/>
<dbReference type="EMBL" id="JAZEWV010000006">
    <property type="protein sequence ID" value="MEE4542457.1"/>
    <property type="molecule type" value="Genomic_DNA"/>
</dbReference>
<organism evidence="4 5">
    <name type="scientific">Actinacidiphila polyblastidii</name>
    <dbReference type="NCBI Taxonomy" id="3110430"/>
    <lineage>
        <taxon>Bacteria</taxon>
        <taxon>Bacillati</taxon>
        <taxon>Actinomycetota</taxon>
        <taxon>Actinomycetes</taxon>
        <taxon>Kitasatosporales</taxon>
        <taxon>Streptomycetaceae</taxon>
        <taxon>Actinacidiphila</taxon>
    </lineage>
</organism>
<dbReference type="PROSITE" id="PS50975">
    <property type="entry name" value="ATP_GRASP"/>
    <property type="match status" value="1"/>
</dbReference>